<dbReference type="EC" id="3.1.3.71" evidence="3"/>
<name>A0ABX3HSY2_PAEBO</name>
<dbReference type="SUPFAM" id="SSF142823">
    <property type="entry name" value="ComB-like"/>
    <property type="match status" value="1"/>
</dbReference>
<evidence type="ECO:0000313" key="9">
    <source>
        <dbReference type="Proteomes" id="UP000187412"/>
    </source>
</evidence>
<comment type="cofactor">
    <cofactor evidence="1">
        <name>Mg(2+)</name>
        <dbReference type="ChEBI" id="CHEBI:18420"/>
    </cofactor>
</comment>
<comment type="similarity">
    <text evidence="2">Belongs to the ComB family.</text>
</comment>
<evidence type="ECO:0000256" key="2">
    <source>
        <dbReference type="ARBA" id="ARBA00009997"/>
    </source>
</evidence>
<reference evidence="8 9" key="1">
    <citation type="submission" date="2016-10" db="EMBL/GenBank/DDBJ databases">
        <title>Paenibacillus species isolates.</title>
        <authorList>
            <person name="Beno S.M."/>
        </authorList>
    </citation>
    <scope>NUCLEOTIDE SEQUENCE [LARGE SCALE GENOMIC DNA]</scope>
    <source>
        <strain evidence="8 9">FSL H7-0744</strain>
    </source>
</reference>
<dbReference type="Proteomes" id="UP000187412">
    <property type="component" value="Unassembled WGS sequence"/>
</dbReference>
<dbReference type="PANTHER" id="PTHR37311">
    <property type="entry name" value="2-PHOSPHOSULFOLACTATE PHOSPHATASE-RELATED"/>
    <property type="match status" value="1"/>
</dbReference>
<evidence type="ECO:0000256" key="4">
    <source>
        <dbReference type="ARBA" id="ARBA00021948"/>
    </source>
</evidence>
<evidence type="ECO:0000256" key="6">
    <source>
        <dbReference type="ARBA" id="ARBA00022842"/>
    </source>
</evidence>
<keyword evidence="6" id="KW-0460">Magnesium</keyword>
<comment type="catalytic activity">
    <reaction evidence="7">
        <text>(2R)-O-phospho-3-sulfolactate + H2O = (2R)-3-sulfolactate + phosphate</text>
        <dbReference type="Rhea" id="RHEA:23416"/>
        <dbReference type="ChEBI" id="CHEBI:15377"/>
        <dbReference type="ChEBI" id="CHEBI:15597"/>
        <dbReference type="ChEBI" id="CHEBI:43474"/>
        <dbReference type="ChEBI" id="CHEBI:58738"/>
        <dbReference type="EC" id="3.1.3.71"/>
    </reaction>
</comment>
<dbReference type="PANTHER" id="PTHR37311:SF1">
    <property type="entry name" value="2-PHOSPHOSULFOLACTATE PHOSPHATASE-RELATED"/>
    <property type="match status" value="1"/>
</dbReference>
<dbReference type="InterPro" id="IPR036702">
    <property type="entry name" value="ComB-like_sf"/>
</dbReference>
<dbReference type="EMBL" id="MPTB01000002">
    <property type="protein sequence ID" value="OMD52986.1"/>
    <property type="molecule type" value="Genomic_DNA"/>
</dbReference>
<organism evidence="8 9">
    <name type="scientific">Paenibacillus borealis</name>
    <dbReference type="NCBI Taxonomy" id="160799"/>
    <lineage>
        <taxon>Bacteria</taxon>
        <taxon>Bacillati</taxon>
        <taxon>Bacillota</taxon>
        <taxon>Bacilli</taxon>
        <taxon>Bacillales</taxon>
        <taxon>Paenibacillaceae</taxon>
        <taxon>Paenibacillus</taxon>
    </lineage>
</organism>
<sequence>MFYDQTPYKVKVEWGQRGARAASERGDIVIIVDVLSFSSTVVTAVQHKANVFPYPPPINENAKAYARANSAEIVWGRAEAIREGGHSLSPLSFSSADFGRDFVLCSLNGAACTWIASQVPALLIGCFLNASAVAEVANRLMQQLQANITVVPCGERWSDVRDGENNLRPGIEDYLGAGLILSQLTGSKSPEAEVCIGALKYSSKTIRELIWDCASARELRERGYEDDVTYCCQVNISSAVPILQDTRFINAKDLIS</sequence>
<proteinExistence type="inferred from homology"/>
<dbReference type="RefSeq" id="WP_076109068.1">
    <property type="nucleotide sequence ID" value="NZ_MPTB01000002.1"/>
</dbReference>
<keyword evidence="5" id="KW-0378">Hydrolase</keyword>
<evidence type="ECO:0000256" key="3">
    <source>
        <dbReference type="ARBA" id="ARBA00012953"/>
    </source>
</evidence>
<dbReference type="Pfam" id="PF04029">
    <property type="entry name" value="2-ph_phosp"/>
    <property type="match status" value="1"/>
</dbReference>
<evidence type="ECO:0000256" key="1">
    <source>
        <dbReference type="ARBA" id="ARBA00001946"/>
    </source>
</evidence>
<evidence type="ECO:0000313" key="8">
    <source>
        <dbReference type="EMBL" id="OMD52986.1"/>
    </source>
</evidence>
<dbReference type="Gene3D" id="3.90.1560.10">
    <property type="entry name" value="ComB-like"/>
    <property type="match status" value="1"/>
</dbReference>
<keyword evidence="9" id="KW-1185">Reference proteome</keyword>
<comment type="caution">
    <text evidence="8">The sequence shown here is derived from an EMBL/GenBank/DDBJ whole genome shotgun (WGS) entry which is preliminary data.</text>
</comment>
<protein>
    <recommendedName>
        <fullName evidence="4">Probable 2-phosphosulfolactate phosphatase</fullName>
        <ecNumber evidence="3">3.1.3.71</ecNumber>
    </recommendedName>
</protein>
<accession>A0ABX3HSY2</accession>
<dbReference type="InterPro" id="IPR005238">
    <property type="entry name" value="ComB-like"/>
</dbReference>
<evidence type="ECO:0000256" key="5">
    <source>
        <dbReference type="ARBA" id="ARBA00022801"/>
    </source>
</evidence>
<gene>
    <name evidence="8" type="ORF">BSK56_01760</name>
</gene>
<evidence type="ECO:0000256" key="7">
    <source>
        <dbReference type="ARBA" id="ARBA00033711"/>
    </source>
</evidence>